<dbReference type="OrthoDB" id="5413729at2759"/>
<name>A0A317SNE3_9PEZI</name>
<evidence type="ECO:0000313" key="1">
    <source>
        <dbReference type="EMBL" id="PWW76004.1"/>
    </source>
</evidence>
<organism evidence="1 2">
    <name type="scientific">Tuber magnatum</name>
    <name type="common">white Piedmont truffle</name>
    <dbReference type="NCBI Taxonomy" id="42249"/>
    <lineage>
        <taxon>Eukaryota</taxon>
        <taxon>Fungi</taxon>
        <taxon>Dikarya</taxon>
        <taxon>Ascomycota</taxon>
        <taxon>Pezizomycotina</taxon>
        <taxon>Pezizomycetes</taxon>
        <taxon>Pezizales</taxon>
        <taxon>Tuberaceae</taxon>
        <taxon>Tuber</taxon>
    </lineage>
</organism>
<dbReference type="STRING" id="42249.A0A317SNE3"/>
<dbReference type="EMBL" id="PYWC01000039">
    <property type="protein sequence ID" value="PWW76004.1"/>
    <property type="molecule type" value="Genomic_DNA"/>
</dbReference>
<dbReference type="Proteomes" id="UP000246991">
    <property type="component" value="Unassembled WGS sequence"/>
</dbReference>
<evidence type="ECO:0000313" key="2">
    <source>
        <dbReference type="Proteomes" id="UP000246991"/>
    </source>
</evidence>
<reference evidence="1 2" key="1">
    <citation type="submission" date="2018-03" db="EMBL/GenBank/DDBJ databases">
        <title>Genomes of Pezizomycetes fungi and the evolution of truffles.</title>
        <authorList>
            <person name="Murat C."/>
            <person name="Payen T."/>
            <person name="Noel B."/>
            <person name="Kuo A."/>
            <person name="Martin F.M."/>
        </authorList>
    </citation>
    <scope>NUCLEOTIDE SEQUENCE [LARGE SCALE GENOMIC DNA]</scope>
    <source>
        <strain evidence="1">091103-1</strain>
    </source>
</reference>
<keyword evidence="2" id="KW-1185">Reference proteome</keyword>
<dbReference type="AlphaFoldDB" id="A0A317SNE3"/>
<gene>
    <name evidence="1" type="ORF">C7212DRAFT_344475</name>
</gene>
<sequence>MESALSVPDRWGVIRYSSTRVQGIMKQTDTCEQNPRGVRHRETTRDERNKVITLLDYSGWNWLRIGRELNIDRSTCRRNNTPSNHRRSGWPPIFDNTEKQRLEAFVTRDARTRRLS</sequence>
<accession>A0A317SNE3</accession>
<proteinExistence type="predicted"/>
<protein>
    <submittedName>
        <fullName evidence="1">Uncharacterized protein</fullName>
    </submittedName>
</protein>
<comment type="caution">
    <text evidence="1">The sequence shown here is derived from an EMBL/GenBank/DDBJ whole genome shotgun (WGS) entry which is preliminary data.</text>
</comment>